<evidence type="ECO:0000313" key="1">
    <source>
        <dbReference type="EMBL" id="GAA4830498.1"/>
    </source>
</evidence>
<evidence type="ECO:0008006" key="3">
    <source>
        <dbReference type="Google" id="ProtNLM"/>
    </source>
</evidence>
<comment type="caution">
    <text evidence="1">The sequence shown here is derived from an EMBL/GenBank/DDBJ whole genome shotgun (WGS) entry which is preliminary data.</text>
</comment>
<sequence length="545" mass="63167">MTFFGTQEIKAQVYAPYNQDYYHLVDRMLIKGDGGVHSSFRPLDRSDIVALAIKNGKRSGADLFNQKYLLRDNWGYVTDSIQTERKQPFLKYFYQQEGAVYSVEEDNFRLQIDPVLHTLIARDSKVEYTPYYNTRGITLRGELDNKIGFYAYLVDNQMRVPSVIEDRLGQQNAFPGEGFWKKGENAEGQYDFFSARGYITFNLTQSIDVQAGYDRNFIGDGYRSLLLSAHANDYLFTRINTKVWKLQYTNLFAKLIADNNKVNDVYPQKYLALHHLSLNVTKNFNIGLFESVMHWGDWEIGYLNPMMFYRALEHDLGDGHSVKIGLDAKWNVFNTLLLYTQLVIDDLKVRDLIQGTGWFANKQALQTGLKYIDVLGIDNLDLQAEYNVVKPYMYSHYLGAEWNDQVYPGAYQHYNQHLAHPLGANFREYIGVLRYQPSALPRLQLRVKGIYALQGKNSNTENWGSDIFLSYSDRVQEYGNYIGQGIQSTYKLGEVNVSYQLFHNFFLDLRHIYRSVSTGEEEASTPMHLSSFGIRWNASQRMIDY</sequence>
<reference evidence="2" key="1">
    <citation type="journal article" date="2019" name="Int. J. Syst. Evol. Microbiol.">
        <title>The Global Catalogue of Microorganisms (GCM) 10K type strain sequencing project: providing services to taxonomists for standard genome sequencing and annotation.</title>
        <authorList>
            <consortium name="The Broad Institute Genomics Platform"/>
            <consortium name="The Broad Institute Genome Sequencing Center for Infectious Disease"/>
            <person name="Wu L."/>
            <person name="Ma J."/>
        </authorList>
    </citation>
    <scope>NUCLEOTIDE SEQUENCE [LARGE SCALE GENOMIC DNA]</scope>
    <source>
        <strain evidence="2">JCM 18326</strain>
    </source>
</reference>
<proteinExistence type="predicted"/>
<evidence type="ECO:0000313" key="2">
    <source>
        <dbReference type="Proteomes" id="UP001500298"/>
    </source>
</evidence>
<organism evidence="1 2">
    <name type="scientific">Algivirga pacifica</name>
    <dbReference type="NCBI Taxonomy" id="1162670"/>
    <lineage>
        <taxon>Bacteria</taxon>
        <taxon>Pseudomonadati</taxon>
        <taxon>Bacteroidota</taxon>
        <taxon>Cytophagia</taxon>
        <taxon>Cytophagales</taxon>
        <taxon>Flammeovirgaceae</taxon>
        <taxon>Algivirga</taxon>
    </lineage>
</organism>
<dbReference type="Proteomes" id="UP001500298">
    <property type="component" value="Unassembled WGS sequence"/>
</dbReference>
<dbReference type="Gene3D" id="2.40.160.130">
    <property type="entry name" value="Capsule assembly protein Wzi"/>
    <property type="match status" value="1"/>
</dbReference>
<keyword evidence="2" id="KW-1185">Reference proteome</keyword>
<dbReference type="InterPro" id="IPR038636">
    <property type="entry name" value="Wzi_sf"/>
</dbReference>
<protein>
    <recommendedName>
        <fullName evidence="3">Capsule assembly protein Wzi</fullName>
    </recommendedName>
</protein>
<gene>
    <name evidence="1" type="ORF">GCM10023331_14690</name>
</gene>
<accession>A0ABP9D6Q4</accession>
<dbReference type="EMBL" id="BAABJX010000022">
    <property type="protein sequence ID" value="GAA4830498.1"/>
    <property type="molecule type" value="Genomic_DNA"/>
</dbReference>
<name>A0ABP9D6Q4_9BACT</name>